<dbReference type="KEGG" id="ahg:AHOG_23860"/>
<sequence length="212" mass="23527">MSYRGSSATSMVRKGVRTCSGGLIPGLLQTEEYIRAVIRGAAPNFRSSEEELRVTARMTRQQRLADGDPLHLTAVNSEAALRQCVGGIAVLGSQLEHLVTLMERHPENLDVRMIPFTAGSFDALDGSGFYLIGFASPRLPTLAWRETVTSTSLIDHTMTVREYTLACHQAEERSLDREESLRLVFGTPPRSCRERQVFQRPATRGTVDQVHP</sequence>
<dbReference type="InterPro" id="IPR043917">
    <property type="entry name" value="DUF5753"/>
</dbReference>
<feature type="domain" description="DUF5753" evidence="1">
    <location>
        <begin position="16"/>
        <end position="183"/>
    </location>
</feature>
<organism evidence="2 3">
    <name type="scientific">Actinoalloteichus hoggarensis</name>
    <dbReference type="NCBI Taxonomy" id="1470176"/>
    <lineage>
        <taxon>Bacteria</taxon>
        <taxon>Bacillati</taxon>
        <taxon>Actinomycetota</taxon>
        <taxon>Actinomycetes</taxon>
        <taxon>Pseudonocardiales</taxon>
        <taxon>Pseudonocardiaceae</taxon>
        <taxon>Actinoalloteichus</taxon>
    </lineage>
</organism>
<accession>A0A221W8Y0</accession>
<proteinExistence type="predicted"/>
<reference evidence="2 3" key="1">
    <citation type="submission" date="2017-07" db="EMBL/GenBank/DDBJ databases">
        <title>Complete genome sequence of Actinoalloteichus hoggarensis DSM 45943, type strain of Actinoalloteichus hoggarensis.</title>
        <authorList>
            <person name="Ruckert C."/>
            <person name="Nouioui I."/>
            <person name="Willmese J."/>
            <person name="van Wezel G."/>
            <person name="Klenk H.-P."/>
            <person name="Kalinowski J."/>
            <person name="Zotchev S.B."/>
        </authorList>
    </citation>
    <scope>NUCLEOTIDE SEQUENCE [LARGE SCALE GENOMIC DNA]</scope>
    <source>
        <strain evidence="2 3">DSM 45943</strain>
    </source>
</reference>
<name>A0A221W8Y0_9PSEU</name>
<dbReference type="AlphaFoldDB" id="A0A221W8Y0"/>
<evidence type="ECO:0000259" key="1">
    <source>
        <dbReference type="Pfam" id="PF19054"/>
    </source>
</evidence>
<protein>
    <recommendedName>
        <fullName evidence="1">DUF5753 domain-containing protein</fullName>
    </recommendedName>
</protein>
<dbReference type="EMBL" id="CP022521">
    <property type="protein sequence ID" value="ASO22378.1"/>
    <property type="molecule type" value="Genomic_DNA"/>
</dbReference>
<evidence type="ECO:0000313" key="2">
    <source>
        <dbReference type="EMBL" id="ASO22378.1"/>
    </source>
</evidence>
<evidence type="ECO:0000313" key="3">
    <source>
        <dbReference type="Proteomes" id="UP000204221"/>
    </source>
</evidence>
<dbReference type="Proteomes" id="UP000204221">
    <property type="component" value="Chromosome"/>
</dbReference>
<keyword evidence="3" id="KW-1185">Reference proteome</keyword>
<gene>
    <name evidence="2" type="ORF">AHOG_23860</name>
</gene>
<dbReference type="Pfam" id="PF19054">
    <property type="entry name" value="DUF5753"/>
    <property type="match status" value="1"/>
</dbReference>